<sequence>MDSPEEAREDYETAVLLMDELQEEQSVPQLFKAVRHVFSLNAFLNLINHKDSHSLSIWKKRVDDLHDKLISSVVKFLQQFIQPKEQFGNACLSLLYVGAEACERFEKDNKTLLTQLSLEREKCAELNKRFQSQLKDSALKENLELRTRLVVQQQKMIQSEAETRELVQRLRTTFAENNALHKEKERLAEERKRNLQILERQAAAISDLMHECENNAKEKDQALKSLKMINEDNKILTMNLERHSKVIEDLMNANAEMIRASNCYAQMYDFDESHPKADHPSPIDNSNSNHDGEMTFYRTNSDTIDDKYKRSTSDVEKSKKSSDILADKVGRTSERKQK</sequence>
<feature type="region of interest" description="Disordered" evidence="2">
    <location>
        <begin position="272"/>
        <end position="338"/>
    </location>
</feature>
<proteinExistence type="predicted"/>
<feature type="compositionally biased region" description="Basic and acidic residues" evidence="2">
    <location>
        <begin position="304"/>
        <end position="338"/>
    </location>
</feature>
<dbReference type="AlphaFoldDB" id="A0AA38GBX5"/>
<evidence type="ECO:0000256" key="2">
    <source>
        <dbReference type="SAM" id="MobiDB-lite"/>
    </source>
</evidence>
<evidence type="ECO:0000313" key="4">
    <source>
        <dbReference type="Proteomes" id="UP000824469"/>
    </source>
</evidence>
<feature type="non-terminal residue" evidence="3">
    <location>
        <position position="1"/>
    </location>
</feature>
<dbReference type="OMA" id="EQFGNAC"/>
<gene>
    <name evidence="3" type="ORF">KI387_020446</name>
</gene>
<protein>
    <submittedName>
        <fullName evidence="3">Uncharacterized protein</fullName>
    </submittedName>
</protein>
<feature type="compositionally biased region" description="Basic and acidic residues" evidence="2">
    <location>
        <begin position="272"/>
        <end position="281"/>
    </location>
</feature>
<name>A0AA38GBX5_TAXCH</name>
<organism evidence="3 4">
    <name type="scientific">Taxus chinensis</name>
    <name type="common">Chinese yew</name>
    <name type="synonym">Taxus wallichiana var. chinensis</name>
    <dbReference type="NCBI Taxonomy" id="29808"/>
    <lineage>
        <taxon>Eukaryota</taxon>
        <taxon>Viridiplantae</taxon>
        <taxon>Streptophyta</taxon>
        <taxon>Embryophyta</taxon>
        <taxon>Tracheophyta</taxon>
        <taxon>Spermatophyta</taxon>
        <taxon>Pinopsida</taxon>
        <taxon>Pinidae</taxon>
        <taxon>Conifers II</taxon>
        <taxon>Cupressales</taxon>
        <taxon>Taxaceae</taxon>
        <taxon>Taxus</taxon>
    </lineage>
</organism>
<accession>A0AA38GBX5</accession>
<dbReference type="Proteomes" id="UP000824469">
    <property type="component" value="Unassembled WGS sequence"/>
</dbReference>
<evidence type="ECO:0000313" key="3">
    <source>
        <dbReference type="EMBL" id="KAH9318677.1"/>
    </source>
</evidence>
<keyword evidence="1" id="KW-0175">Coiled coil</keyword>
<evidence type="ECO:0000256" key="1">
    <source>
        <dbReference type="SAM" id="Coils"/>
    </source>
</evidence>
<dbReference type="EMBL" id="JAHRHJ020000004">
    <property type="protein sequence ID" value="KAH9318677.1"/>
    <property type="molecule type" value="Genomic_DNA"/>
</dbReference>
<feature type="coiled-coil region" evidence="1">
    <location>
        <begin position="170"/>
        <end position="215"/>
    </location>
</feature>
<reference evidence="3 4" key="1">
    <citation type="journal article" date="2021" name="Nat. Plants">
        <title>The Taxus genome provides insights into paclitaxel biosynthesis.</title>
        <authorList>
            <person name="Xiong X."/>
            <person name="Gou J."/>
            <person name="Liao Q."/>
            <person name="Li Y."/>
            <person name="Zhou Q."/>
            <person name="Bi G."/>
            <person name="Li C."/>
            <person name="Du R."/>
            <person name="Wang X."/>
            <person name="Sun T."/>
            <person name="Guo L."/>
            <person name="Liang H."/>
            <person name="Lu P."/>
            <person name="Wu Y."/>
            <person name="Zhang Z."/>
            <person name="Ro D.K."/>
            <person name="Shang Y."/>
            <person name="Huang S."/>
            <person name="Yan J."/>
        </authorList>
    </citation>
    <scope>NUCLEOTIDE SEQUENCE [LARGE SCALE GENOMIC DNA]</scope>
    <source>
        <strain evidence="3">Ta-2019</strain>
    </source>
</reference>
<keyword evidence="4" id="KW-1185">Reference proteome</keyword>
<comment type="caution">
    <text evidence="3">The sequence shown here is derived from an EMBL/GenBank/DDBJ whole genome shotgun (WGS) entry which is preliminary data.</text>
</comment>